<protein>
    <recommendedName>
        <fullName evidence="3">Arsenite methyltransferase</fullName>
        <ecNumber evidence="2">2.1.1.137</ecNumber>
    </recommendedName>
</protein>
<dbReference type="Gene3D" id="3.40.50.150">
    <property type="entry name" value="Vaccinia Virus protein VP39"/>
    <property type="match status" value="1"/>
</dbReference>
<dbReference type="InterPro" id="IPR029063">
    <property type="entry name" value="SAM-dependent_MTases_sf"/>
</dbReference>
<dbReference type="OrthoDB" id="8300214at2759"/>
<proteinExistence type="inferred from homology"/>
<comment type="similarity">
    <text evidence="1">Belongs to the methyltransferase superfamily. Arsenite methyltransferase family.</text>
</comment>
<organism evidence="8 9">
    <name type="scientific">Megalops atlanticus</name>
    <name type="common">Tarpon</name>
    <name type="synonym">Clupea gigantea</name>
    <dbReference type="NCBI Taxonomy" id="7932"/>
    <lineage>
        <taxon>Eukaryota</taxon>
        <taxon>Metazoa</taxon>
        <taxon>Chordata</taxon>
        <taxon>Craniata</taxon>
        <taxon>Vertebrata</taxon>
        <taxon>Euteleostomi</taxon>
        <taxon>Actinopterygii</taxon>
        <taxon>Neopterygii</taxon>
        <taxon>Teleostei</taxon>
        <taxon>Elopiformes</taxon>
        <taxon>Megalopidae</taxon>
        <taxon>Megalops</taxon>
    </lineage>
</organism>
<reference evidence="8" key="1">
    <citation type="submission" date="2021-01" db="EMBL/GenBank/DDBJ databases">
        <authorList>
            <person name="Zahm M."/>
            <person name="Roques C."/>
            <person name="Cabau C."/>
            <person name="Klopp C."/>
            <person name="Donnadieu C."/>
            <person name="Jouanno E."/>
            <person name="Lampietro C."/>
            <person name="Louis A."/>
            <person name="Herpin A."/>
            <person name="Echchiki A."/>
            <person name="Berthelot C."/>
            <person name="Parey E."/>
            <person name="Roest-Crollius H."/>
            <person name="Braasch I."/>
            <person name="Postlethwait J."/>
            <person name="Bobe J."/>
            <person name="Montfort J."/>
            <person name="Bouchez O."/>
            <person name="Begum T."/>
            <person name="Mejri S."/>
            <person name="Adams A."/>
            <person name="Chen W.-J."/>
            <person name="Guiguen Y."/>
        </authorList>
    </citation>
    <scope>NUCLEOTIDE SEQUENCE</scope>
    <source>
        <strain evidence="8">YG-15Mar2019-1</strain>
        <tissue evidence="8">Brain</tissue>
    </source>
</reference>
<gene>
    <name evidence="8" type="ORF">MATL_G00040840</name>
</gene>
<evidence type="ECO:0000259" key="7">
    <source>
        <dbReference type="Pfam" id="PF13847"/>
    </source>
</evidence>
<dbReference type="Gene3D" id="3.40.5.100">
    <property type="match status" value="1"/>
</dbReference>
<evidence type="ECO:0000256" key="2">
    <source>
        <dbReference type="ARBA" id="ARBA00034521"/>
    </source>
</evidence>
<dbReference type="GO" id="GO:0005829">
    <property type="term" value="C:cytosol"/>
    <property type="evidence" value="ECO:0007669"/>
    <property type="project" value="TreeGrafter"/>
</dbReference>
<evidence type="ECO:0000256" key="5">
    <source>
        <dbReference type="ARBA" id="ARBA00047943"/>
    </source>
</evidence>
<name>A0A9D3QEB4_MEGAT</name>
<evidence type="ECO:0000313" key="9">
    <source>
        <dbReference type="Proteomes" id="UP001046870"/>
    </source>
</evidence>
<dbReference type="CDD" id="cd02440">
    <property type="entry name" value="AdoMet_MTases"/>
    <property type="match status" value="1"/>
</dbReference>
<dbReference type="GO" id="GO:0030791">
    <property type="term" value="F:arsenite methyltransferase activity"/>
    <property type="evidence" value="ECO:0007669"/>
    <property type="project" value="UniProtKB-EC"/>
</dbReference>
<dbReference type="PANTHER" id="PTHR43675:SF7">
    <property type="entry name" value="ARSENITE METHYLTRANSFERASE"/>
    <property type="match status" value="1"/>
</dbReference>
<comment type="catalytic activity">
    <reaction evidence="6">
        <text>arsenic triglutathione + 3 [thioredoxin]-dithiol + 3 S-adenosyl-L-methionine = trimethylarsine + 3 [thioredoxin]-disulfide + 3 glutathione + 3 S-adenosyl-L-homocysteine + 3 H(+)</text>
        <dbReference type="Rhea" id="RHEA:69432"/>
        <dbReference type="Rhea" id="RHEA-COMP:10698"/>
        <dbReference type="Rhea" id="RHEA-COMP:10700"/>
        <dbReference type="ChEBI" id="CHEBI:15378"/>
        <dbReference type="ChEBI" id="CHEBI:27130"/>
        <dbReference type="ChEBI" id="CHEBI:29950"/>
        <dbReference type="ChEBI" id="CHEBI:50058"/>
        <dbReference type="ChEBI" id="CHEBI:57856"/>
        <dbReference type="ChEBI" id="CHEBI:57925"/>
        <dbReference type="ChEBI" id="CHEBI:59789"/>
        <dbReference type="ChEBI" id="CHEBI:183640"/>
        <dbReference type="EC" id="2.1.1.137"/>
    </reaction>
</comment>
<dbReference type="GO" id="GO:0009404">
    <property type="term" value="P:toxin metabolic process"/>
    <property type="evidence" value="ECO:0007669"/>
    <property type="project" value="TreeGrafter"/>
</dbReference>
<evidence type="ECO:0000256" key="3">
    <source>
        <dbReference type="ARBA" id="ARBA00034545"/>
    </source>
</evidence>
<feature type="domain" description="Methyltransferase" evidence="7">
    <location>
        <begin position="104"/>
        <end position="238"/>
    </location>
</feature>
<dbReference type="Proteomes" id="UP001046870">
    <property type="component" value="Chromosome 3"/>
</dbReference>
<comment type="catalytic activity">
    <reaction evidence="5">
        <text>arsenic triglutathione + 2 [thioredoxin]-dithiol + 2 S-adenosyl-L-methionine + H2O = dimethylarsinous acid + 2 [thioredoxin]-disulfide + 3 glutathione + 2 S-adenosyl-L-homocysteine + 2 H(+)</text>
        <dbReference type="Rhea" id="RHEA:69464"/>
        <dbReference type="Rhea" id="RHEA-COMP:10698"/>
        <dbReference type="Rhea" id="RHEA-COMP:10700"/>
        <dbReference type="ChEBI" id="CHEBI:15377"/>
        <dbReference type="ChEBI" id="CHEBI:15378"/>
        <dbReference type="ChEBI" id="CHEBI:23808"/>
        <dbReference type="ChEBI" id="CHEBI:29950"/>
        <dbReference type="ChEBI" id="CHEBI:50058"/>
        <dbReference type="ChEBI" id="CHEBI:57856"/>
        <dbReference type="ChEBI" id="CHEBI:57925"/>
        <dbReference type="ChEBI" id="CHEBI:59789"/>
        <dbReference type="ChEBI" id="CHEBI:183640"/>
        <dbReference type="EC" id="2.1.1.137"/>
    </reaction>
</comment>
<evidence type="ECO:0000313" key="8">
    <source>
        <dbReference type="EMBL" id="KAG7483680.1"/>
    </source>
</evidence>
<sequence>MSLFEGPKPCRSVSSYCRIIRIVTKLWLYQPQSSICDMGTLVHQNVQKYYGSRLDISNSLQTSASCALPSRPIPTSAFDALKLVHPKVCKNYSGCGLVVPEKLQGCKILDLGCGSGRDCYVLSKLVGKSGHVIGIDMTEELVLASRKYIQYHQERFGFEKPNTIFVHGYMEKLWETGIQGGSLDILVSNCVICLCPDKRAVLKEAHRVLKDGGEFYFSDIYSSKIIPENLKRDPVLWGEGMGGCLYWRDLISLVLEVGFSTPYLVTASRIVVHNSELQRKTGGINYASGTYRVFKLPKNLKQSDAVVLYKGTVPDHPDGLEFDVSHSFKKNISVRVDAEMAAVLQYSRFSADFSIQSTDNPAPGPKCTSQYCHLNPFLLADKPGSMKQCSSPGNKGGCDGRTSSYCNSNHC</sequence>
<evidence type="ECO:0000256" key="1">
    <source>
        <dbReference type="ARBA" id="ARBA00034487"/>
    </source>
</evidence>
<comment type="caution">
    <text evidence="8">The sequence shown here is derived from an EMBL/GenBank/DDBJ whole genome shotgun (WGS) entry which is preliminary data.</text>
</comment>
<dbReference type="SUPFAM" id="SSF53335">
    <property type="entry name" value="S-adenosyl-L-methionine-dependent methyltransferases"/>
    <property type="match status" value="1"/>
</dbReference>
<keyword evidence="9" id="KW-1185">Reference proteome</keyword>
<dbReference type="PANTHER" id="PTHR43675">
    <property type="entry name" value="ARSENITE METHYLTRANSFERASE"/>
    <property type="match status" value="1"/>
</dbReference>
<dbReference type="EMBL" id="JAFDVH010000003">
    <property type="protein sequence ID" value="KAG7483680.1"/>
    <property type="molecule type" value="Genomic_DNA"/>
</dbReference>
<evidence type="ECO:0000256" key="4">
    <source>
        <dbReference type="ARBA" id="ARBA00047941"/>
    </source>
</evidence>
<dbReference type="InterPro" id="IPR026669">
    <property type="entry name" value="Arsenite_MeTrfase-like"/>
</dbReference>
<accession>A0A9D3QEB4</accession>
<comment type="catalytic activity">
    <reaction evidence="4">
        <text>arsenic triglutathione + [thioredoxin]-dithiol + S-adenosyl-L-methionine + 2 H2O = methylarsonous acid + [thioredoxin]-disulfide + 3 glutathione + S-adenosyl-L-homocysteine + H(+)</text>
        <dbReference type="Rhea" id="RHEA:69460"/>
        <dbReference type="Rhea" id="RHEA-COMP:10698"/>
        <dbReference type="Rhea" id="RHEA-COMP:10700"/>
        <dbReference type="ChEBI" id="CHEBI:15377"/>
        <dbReference type="ChEBI" id="CHEBI:15378"/>
        <dbReference type="ChEBI" id="CHEBI:17826"/>
        <dbReference type="ChEBI" id="CHEBI:29950"/>
        <dbReference type="ChEBI" id="CHEBI:50058"/>
        <dbReference type="ChEBI" id="CHEBI:57856"/>
        <dbReference type="ChEBI" id="CHEBI:57925"/>
        <dbReference type="ChEBI" id="CHEBI:59789"/>
        <dbReference type="ChEBI" id="CHEBI:183640"/>
        <dbReference type="EC" id="2.1.1.137"/>
    </reaction>
</comment>
<dbReference type="EC" id="2.1.1.137" evidence="2"/>
<evidence type="ECO:0000256" key="6">
    <source>
        <dbReference type="ARBA" id="ARBA00048428"/>
    </source>
</evidence>
<dbReference type="InterPro" id="IPR025714">
    <property type="entry name" value="Methyltranfer_dom"/>
</dbReference>
<dbReference type="GO" id="GO:0018872">
    <property type="term" value="P:arsonoacetate metabolic process"/>
    <property type="evidence" value="ECO:0007669"/>
    <property type="project" value="TreeGrafter"/>
</dbReference>
<dbReference type="Pfam" id="PF13847">
    <property type="entry name" value="Methyltransf_31"/>
    <property type="match status" value="1"/>
</dbReference>
<dbReference type="AlphaFoldDB" id="A0A9D3QEB4"/>